<keyword evidence="1" id="KW-0175">Coiled coil</keyword>
<reference evidence="3 4" key="1">
    <citation type="submission" date="2017-12" db="EMBL/GenBank/DDBJ databases">
        <title>High-resolution comparative analysis of great ape genomes.</title>
        <authorList>
            <person name="Pollen A."/>
            <person name="Hastie A."/>
            <person name="Hormozdiari F."/>
            <person name="Dougherty M."/>
            <person name="Liu R."/>
            <person name="Chaisson M."/>
            <person name="Hoppe E."/>
            <person name="Hill C."/>
            <person name="Pang A."/>
            <person name="Hillier L."/>
            <person name="Baker C."/>
            <person name="Armstrong J."/>
            <person name="Shendure J."/>
            <person name="Paten B."/>
            <person name="Wilson R."/>
            <person name="Chao H."/>
            <person name="Schneider V."/>
            <person name="Ventura M."/>
            <person name="Kronenberg Z."/>
            <person name="Murali S."/>
            <person name="Gordon D."/>
            <person name="Cantsilieris S."/>
            <person name="Munson K."/>
            <person name="Nelson B."/>
            <person name="Raja A."/>
            <person name="Underwood J."/>
            <person name="Diekhans M."/>
            <person name="Fiddes I."/>
            <person name="Haussler D."/>
            <person name="Eichler E."/>
        </authorList>
    </citation>
    <scope>NUCLEOTIDE SEQUENCE [LARGE SCALE GENOMIC DNA]</scope>
    <source>
        <strain evidence="3">Yerkes chimp pedigree #C0471</strain>
    </source>
</reference>
<feature type="coiled-coil region" evidence="1">
    <location>
        <begin position="132"/>
        <end position="184"/>
    </location>
</feature>
<evidence type="ECO:0000256" key="1">
    <source>
        <dbReference type="SAM" id="Coils"/>
    </source>
</evidence>
<dbReference type="AlphaFoldDB" id="A0A2J8NSR0"/>
<evidence type="ECO:0000259" key="2">
    <source>
        <dbReference type="Pfam" id="PF25966"/>
    </source>
</evidence>
<dbReference type="Pfam" id="PF25966">
    <property type="entry name" value="Myo5a"/>
    <property type="match status" value="1"/>
</dbReference>
<gene>
    <name evidence="3" type="ORF">CK820_G0008543</name>
</gene>
<evidence type="ECO:0000313" key="3">
    <source>
        <dbReference type="EMBL" id="PNI74811.1"/>
    </source>
</evidence>
<proteinExistence type="predicted"/>
<feature type="non-terminal residue" evidence="3">
    <location>
        <position position="231"/>
    </location>
</feature>
<comment type="caution">
    <text evidence="3">The sequence shown here is derived from an EMBL/GenBank/DDBJ whole genome shotgun (WGS) entry which is preliminary data.</text>
</comment>
<feature type="domain" description="Unconventional myosin-Va/b" evidence="2">
    <location>
        <begin position="1"/>
        <end position="69"/>
    </location>
</feature>
<protein>
    <submittedName>
        <fullName evidence="3">MYO5A isoform 12</fullName>
    </submittedName>
</protein>
<feature type="non-terminal residue" evidence="3">
    <location>
        <position position="1"/>
    </location>
</feature>
<name>A0A2J8NSR0_PANTR</name>
<evidence type="ECO:0000313" key="4">
    <source>
        <dbReference type="Proteomes" id="UP000236370"/>
    </source>
</evidence>
<dbReference type="SMR" id="A0A2J8NSR0"/>
<accession>A0A2J8NSR0</accession>
<dbReference type="EMBL" id="NBAG03000224">
    <property type="protein sequence ID" value="PNI74811.1"/>
    <property type="molecule type" value="Genomic_DNA"/>
</dbReference>
<sequence>RQELESENKKLKNELNELRKALSEKSAPEVTAPGAPAYRVLMEQLTSVSEELDVRKEEVLILRSQLVSQKEAIQPKDDKNTMTDSTILLEDVQKMKDKGEIAQAYIGLKETNRSSALDYHELNEDGELWLVYEGLKQANRLLESQLQSQKRSHENEAEALRGEIQSLKEENNRQQQLLAQNLQLPPEARIEASLQHEITRLTNENLYFEELYADDPKKYQSYRISLYKRMI</sequence>
<dbReference type="InterPro" id="IPR058662">
    <property type="entry name" value="Myo5a/b_dom"/>
</dbReference>
<dbReference type="Proteomes" id="UP000236370">
    <property type="component" value="Unassembled WGS sequence"/>
</dbReference>
<organism evidence="3 4">
    <name type="scientific">Pan troglodytes</name>
    <name type="common">Chimpanzee</name>
    <dbReference type="NCBI Taxonomy" id="9598"/>
    <lineage>
        <taxon>Eukaryota</taxon>
        <taxon>Metazoa</taxon>
        <taxon>Chordata</taxon>
        <taxon>Craniata</taxon>
        <taxon>Vertebrata</taxon>
        <taxon>Euteleostomi</taxon>
        <taxon>Mammalia</taxon>
        <taxon>Eutheria</taxon>
        <taxon>Euarchontoglires</taxon>
        <taxon>Primates</taxon>
        <taxon>Haplorrhini</taxon>
        <taxon>Catarrhini</taxon>
        <taxon>Hominidae</taxon>
        <taxon>Pan</taxon>
    </lineage>
</organism>